<evidence type="ECO:0000256" key="1">
    <source>
        <dbReference type="ARBA" id="ARBA00004168"/>
    </source>
</evidence>
<dbReference type="PROSITE" id="PS50847">
    <property type="entry name" value="GRAM_POS_ANCHORING"/>
    <property type="match status" value="1"/>
</dbReference>
<dbReference type="SMART" id="SM00642">
    <property type="entry name" value="Aamy"/>
    <property type="match status" value="1"/>
</dbReference>
<comment type="catalytic activity">
    <reaction evidence="10">
        <text>Hydrolysis of (1-&gt;6)-alpha-D-glucosidic linkages in pullulan, amylopectin and glycogen, and in the alpha- and beta-limit dextrins of amylopectin and glycogen.</text>
        <dbReference type="EC" id="3.2.1.41"/>
    </reaction>
</comment>
<dbReference type="InterPro" id="IPR019931">
    <property type="entry name" value="LPXTG_anchor"/>
</dbReference>
<keyword evidence="15" id="KW-0812">Transmembrane</keyword>
<dbReference type="InterPro" id="IPR017853">
    <property type="entry name" value="GH"/>
</dbReference>
<dbReference type="Gene3D" id="2.60.40.10">
    <property type="entry name" value="Immunoglobulins"/>
    <property type="match status" value="1"/>
</dbReference>
<feature type="transmembrane region" description="Helical" evidence="15">
    <location>
        <begin position="1900"/>
        <end position="1919"/>
    </location>
</feature>
<dbReference type="InterPro" id="IPR011838">
    <property type="entry name" value="Pullulan_Gpos"/>
</dbReference>
<reference evidence="18 19" key="1">
    <citation type="submission" date="2021-10" db="EMBL/GenBank/DDBJ databases">
        <authorList>
            <person name="Criscuolo A."/>
        </authorList>
    </citation>
    <scope>NUCLEOTIDE SEQUENCE [LARGE SCALE GENOMIC DNA]</scope>
    <source>
        <strain evidence="19">CIP 111883</strain>
    </source>
</reference>
<dbReference type="CDD" id="cd11341">
    <property type="entry name" value="AmyAc_Pullulanase_LD-like"/>
    <property type="match status" value="1"/>
</dbReference>
<evidence type="ECO:0000256" key="8">
    <source>
        <dbReference type="ARBA" id="ARBA00023088"/>
    </source>
</evidence>
<keyword evidence="19" id="KW-1185">Reference proteome</keyword>
<dbReference type="InterPro" id="IPR006047">
    <property type="entry name" value="GH13_cat_dom"/>
</dbReference>
<keyword evidence="4" id="KW-0964">Secreted</keyword>
<keyword evidence="9 18" id="KW-0326">Glycosidase</keyword>
<comment type="caution">
    <text evidence="18">The sequence shown here is derived from an EMBL/GenBank/DDBJ whole genome shotgun (WGS) entry which is preliminary data.</text>
</comment>
<dbReference type="CDD" id="cd10315">
    <property type="entry name" value="CBM41_pullulanase"/>
    <property type="match status" value="3"/>
</dbReference>
<feature type="region of interest" description="Disordered" evidence="14">
    <location>
        <begin position="1813"/>
        <end position="1892"/>
    </location>
</feature>
<dbReference type="SUPFAM" id="SSF51445">
    <property type="entry name" value="(Trans)glycosidases"/>
    <property type="match status" value="2"/>
</dbReference>
<dbReference type="InterPro" id="IPR013780">
    <property type="entry name" value="Glyco_hydro_b"/>
</dbReference>
<dbReference type="EMBL" id="CAKJTJ010000008">
    <property type="protein sequence ID" value="CAG9621110.1"/>
    <property type="molecule type" value="Genomic_DNA"/>
</dbReference>
<evidence type="ECO:0000256" key="10">
    <source>
        <dbReference type="ARBA" id="ARBA00023965"/>
    </source>
</evidence>
<evidence type="ECO:0000259" key="17">
    <source>
        <dbReference type="PROSITE" id="PS50847"/>
    </source>
</evidence>
<evidence type="ECO:0000256" key="15">
    <source>
        <dbReference type="SAM" id="Phobius"/>
    </source>
</evidence>
<dbReference type="PANTHER" id="PTHR43002">
    <property type="entry name" value="GLYCOGEN DEBRANCHING ENZYME"/>
    <property type="match status" value="1"/>
</dbReference>
<keyword evidence="15" id="KW-0472">Membrane</keyword>
<feature type="domain" description="Gram-positive cocci surface proteins LPxTG" evidence="17">
    <location>
        <begin position="1892"/>
        <end position="1926"/>
    </location>
</feature>
<accession>A0ABN8A7M9</accession>
<evidence type="ECO:0000256" key="3">
    <source>
        <dbReference type="ARBA" id="ARBA00022512"/>
    </source>
</evidence>
<dbReference type="Gene3D" id="2.60.40.1180">
    <property type="entry name" value="Golgi alpha-mannosidase II"/>
    <property type="match status" value="2"/>
</dbReference>
<feature type="compositionally biased region" description="Acidic residues" evidence="14">
    <location>
        <begin position="1813"/>
        <end position="1824"/>
    </location>
</feature>
<evidence type="ECO:0000256" key="2">
    <source>
        <dbReference type="ARBA" id="ARBA00008061"/>
    </source>
</evidence>
<dbReference type="NCBIfam" id="TIGR02102">
    <property type="entry name" value="pullulan_Gpos"/>
    <property type="match status" value="1"/>
</dbReference>
<dbReference type="Gene3D" id="3.20.20.80">
    <property type="entry name" value="Glycosidases"/>
    <property type="match status" value="2"/>
</dbReference>
<dbReference type="Pfam" id="PF02922">
    <property type="entry name" value="CBM_48"/>
    <property type="match status" value="1"/>
</dbReference>
<evidence type="ECO:0000256" key="5">
    <source>
        <dbReference type="ARBA" id="ARBA00022729"/>
    </source>
</evidence>
<dbReference type="InterPro" id="IPR005323">
    <property type="entry name" value="CBM41_pullulanase"/>
</dbReference>
<keyword evidence="7" id="KW-0106">Calcium</keyword>
<evidence type="ECO:0000256" key="14">
    <source>
        <dbReference type="SAM" id="MobiDB-lite"/>
    </source>
</evidence>
<dbReference type="SUPFAM" id="SSF49452">
    <property type="entry name" value="Starch-binding domain-like"/>
    <property type="match status" value="3"/>
</dbReference>
<evidence type="ECO:0000256" key="7">
    <source>
        <dbReference type="ARBA" id="ARBA00022837"/>
    </source>
</evidence>
<dbReference type="NCBIfam" id="TIGR01167">
    <property type="entry name" value="LPXTG_anchor"/>
    <property type="match status" value="1"/>
</dbReference>
<dbReference type="Proteomes" id="UP000789833">
    <property type="component" value="Unassembled WGS sequence"/>
</dbReference>
<evidence type="ECO:0000313" key="19">
    <source>
        <dbReference type="Proteomes" id="UP000789833"/>
    </source>
</evidence>
<feature type="signal peptide" evidence="16">
    <location>
        <begin position="1"/>
        <end position="23"/>
    </location>
</feature>
<protein>
    <recommendedName>
        <fullName evidence="11">pullulanase</fullName>
        <ecNumber evidence="11">3.2.1.41</ecNumber>
    </recommendedName>
    <alternativeName>
        <fullName evidence="12">Alpha-dextrin endo-1,6-alpha-glucosidase</fullName>
    </alternativeName>
    <alternativeName>
        <fullName evidence="13">Pullulan 6-glucanohydrolase</fullName>
    </alternativeName>
</protein>
<dbReference type="Gene3D" id="2.60.40.1220">
    <property type="match status" value="1"/>
</dbReference>
<dbReference type="Gene3D" id="2.60.40.1110">
    <property type="match status" value="3"/>
</dbReference>
<dbReference type="InterPro" id="IPR014756">
    <property type="entry name" value="Ig_E-set"/>
</dbReference>
<keyword evidence="3" id="KW-0134">Cell wall</keyword>
<evidence type="ECO:0000256" key="4">
    <source>
        <dbReference type="ARBA" id="ARBA00022525"/>
    </source>
</evidence>
<dbReference type="Pfam" id="PF00128">
    <property type="entry name" value="Alpha-amylase"/>
    <property type="match status" value="3"/>
</dbReference>
<evidence type="ECO:0000256" key="11">
    <source>
        <dbReference type="ARBA" id="ARBA00024062"/>
    </source>
</evidence>
<dbReference type="RefSeq" id="WP_230501014.1">
    <property type="nucleotide sequence ID" value="NZ_CAKJTJ010000008.1"/>
</dbReference>
<dbReference type="InterPro" id="IPR040806">
    <property type="entry name" value="SpuA_C"/>
</dbReference>
<sequence>MKRKFHRCMAVVLSVLLIISSFAGISPSAFADSGNKKIVLSYERSDENYDGWNLWVWGTGIKDDQVDFTEFQEGRAFATIEVAKGIDRVGYIIRKGDWEEKDIDSDRHILVNKQDNTTKVHVKSGEVNVHQIPDGKAPIVEEGSAQFFFRDKELYENNEMDKVDKVELSILGKKYEMQLEEELERYTYKYEQLPPGKHDYTYFVTIDGITTEVTDPYNTVDGKSHIEYNVSEWGVSADVSPGTIHFNQNAVVTVELQTETDVKAREISINLSAIGGKEKVQIDPELNELTISVKHNVTAGIKKLPITIIDEFGNRHVTEAELEVKARTYTGESADFDWDEAVIYFMLTDRFFDGDASNNDPHRIGYDTTFPGTYQGGDFKGITEKLDYLDELGINTIWISPIVDNIKYDVRHSNPGTPYYGYHGYWADNFGEINPHFGSMRDFHTLIDEAHNRGIKIMVDVVLNHTGYGLKPTDSSSVSNFPTDEDRARFAGMLRDGGSDEIRGELAGLPDFLTENPEVREQVIKWQTDWIEKSRTPQGNTIDYFRVDTVKHVEDTTWMAFKNALTKEMPEHKLIGEAWGAGVNNDQGYLNSGMMDSLLDFSFKYDARDLANGQLEAVQSRLEYRNNQLTNSATFGQFLGSHDEDRFYEVVNGDLGKYQVAASLQLTAKGQPVIYYGEELGLPGKNNYPLYDNRQNFPWNEAEGNKILEHYQKVLAFRQDNPKTFARGDRKKVAGSDSDKYLIFSRTYGENTVYVGLNTATTAKEVTLSFGSSEAVVTDRYNNQTYHATEEGKVTLSIPAMEDGGTILLEVENGGVPVEEEPGEVGEIGENTLRIHYQRTDNSYENLGLWLWGDVAAPSENWPAGGTSFKASQVTNYGAYVDIELKENANNVGFFVLDTTNGDKDAGDKTLEIFTAELNEVWIKEGSDEVFLYEPVNLPENTVRIHYERNNADYDNWCLWNWEDVESPSDGWPNGAADFKGIGKYGAYYDIKLKENANKIGFLFVNKQSGAQTGDMTFEMLNQYKQLFVKEGENQVYTNPYGTVPIALISGEVLSDKLITLHFTTTVGITEDELKEQLNIKDVDGNEVTFTSVNIEGPQTVNVHGDFNLEKIPFEVTYGERTISVKSGWKLIDEMYGYDGKLGADLHRDGSATLKVWSPKADSISVVLYDKNDQNIVVETVPMTKGDRGVWSVKLAETNTGLANLKGYYYHYEITHGNDTKLALDPYAQSMAAWNNDAGYPIGKAAIVDVSSIGPELEYATIPGFKKREDTIIYEVHVRDFTSDPNIADDLQARFGTFASFVEKLDYIQELGVTHIQLLPVMSYYFANEFEADERMLEYASTGTNYNWGYDPQSYFSLTGMYSENPEDPELRIKEFKNLINEIHKRDMGVVLDVVYNHTARVSIFEDLVPNYYHFMDADGTPRTSFGGGRLGTTHEMARRILVDSIKYWVEEYKVDGFRFDMMGDHDAESIQIAYDEAKKLNPNIVMIGEGWVTFVGDEGEPVQAADQQWMQHTDSVGSFSDEFRNELKSGFGSEGQPRFITGGARNVQQIFDNIKAQPHNFYTDDPGDVVQYIEAHDNLTLYDVIAQSIKKDPEIPENDLEIHQRIRIGNAMVLTSQGKAFLHAGQEYGRTKQWRADASSAPYKSTFMTDENNNPFVYPYFIHDSYDSSDIINRVDWEKATDKEKYPVNHVTSEYTKGLIKLRRSTDAFRLGTRELIDENVTMIESPEIKEQDLVVAFRSVSTNGVEYYTFVNADTASRTLTLEEDISKGIVVVDQKKAGVDAVSDPTGFELNATSITLEPLTTVVVRVGEEPVDGEDPDDGGGDGNNPPGNGNNPGTPPGKGGENPGNGNKPGTPPGKGGENPGNGNKPGTPPGKGGENPGKGNKPGNKLPVTATSTYNYLMLGAILILLGASILIGRKKEQLG</sequence>
<dbReference type="CDD" id="cd02860">
    <property type="entry name" value="E_set_Pullulanase"/>
    <property type="match status" value="1"/>
</dbReference>
<dbReference type="InterPro" id="IPR014755">
    <property type="entry name" value="Cu-Rt/internalin_Ig-like"/>
</dbReference>
<dbReference type="InterPro" id="IPR004193">
    <property type="entry name" value="Glyco_hydro_13_N"/>
</dbReference>
<dbReference type="SUPFAM" id="SSF51011">
    <property type="entry name" value="Glycosyl hydrolase domain"/>
    <property type="match status" value="1"/>
</dbReference>
<evidence type="ECO:0000256" key="9">
    <source>
        <dbReference type="ARBA" id="ARBA00023295"/>
    </source>
</evidence>
<evidence type="ECO:0000256" key="6">
    <source>
        <dbReference type="ARBA" id="ARBA00022801"/>
    </source>
</evidence>
<dbReference type="Pfam" id="PF03714">
    <property type="entry name" value="PUD"/>
    <property type="match status" value="3"/>
</dbReference>
<keyword evidence="6 18" id="KW-0378">Hydrolase</keyword>
<dbReference type="Pfam" id="PF18033">
    <property type="entry name" value="SpuA_C"/>
    <property type="match status" value="1"/>
</dbReference>
<dbReference type="InterPro" id="IPR013783">
    <property type="entry name" value="Ig-like_fold"/>
</dbReference>
<gene>
    <name evidence="18" type="primary">glgX</name>
    <name evidence="18" type="ORF">BACCIP111883_01882</name>
</gene>
<dbReference type="GO" id="GO:0120549">
    <property type="term" value="F:limit dextrin alpha-1,6-maltotetraose-hydrolase activity"/>
    <property type="evidence" value="ECO:0007669"/>
    <property type="project" value="UniProtKB-EC"/>
</dbReference>
<evidence type="ECO:0000256" key="16">
    <source>
        <dbReference type="SAM" id="SignalP"/>
    </source>
</evidence>
<feature type="compositionally biased region" description="Low complexity" evidence="14">
    <location>
        <begin position="1828"/>
        <end position="1837"/>
    </location>
</feature>
<dbReference type="SUPFAM" id="SSF81296">
    <property type="entry name" value="E set domains"/>
    <property type="match status" value="1"/>
</dbReference>
<proteinExistence type="inferred from homology"/>
<comment type="subcellular location">
    <subcellularLocation>
        <location evidence="1">Secreted</location>
        <location evidence="1">Cell wall</location>
        <topology evidence="1">Peptidoglycan-anchor</topology>
    </subcellularLocation>
</comment>
<name>A0ABN8A7M9_9BACI</name>
<evidence type="ECO:0000256" key="13">
    <source>
        <dbReference type="ARBA" id="ARBA00031076"/>
    </source>
</evidence>
<dbReference type="InterPro" id="IPR013784">
    <property type="entry name" value="Carb-bd-like_fold"/>
</dbReference>
<keyword evidence="8" id="KW-0572">Peptidoglycan-anchor</keyword>
<comment type="similarity">
    <text evidence="2">Belongs to the glycosyl hydrolase 13 family.</text>
</comment>
<evidence type="ECO:0000256" key="12">
    <source>
        <dbReference type="ARBA" id="ARBA00029618"/>
    </source>
</evidence>
<feature type="chain" id="PRO_5046373722" description="pullulanase" evidence="16">
    <location>
        <begin position="24"/>
        <end position="1926"/>
    </location>
</feature>
<organism evidence="18 19">
    <name type="scientific">Sutcliffiella rhizosphaerae</name>
    <dbReference type="NCBI Taxonomy" id="2880967"/>
    <lineage>
        <taxon>Bacteria</taxon>
        <taxon>Bacillati</taxon>
        <taxon>Bacillota</taxon>
        <taxon>Bacilli</taxon>
        <taxon>Bacillales</taxon>
        <taxon>Bacillaceae</taxon>
        <taxon>Sutcliffiella</taxon>
    </lineage>
</organism>
<dbReference type="EC" id="3.2.1.41" evidence="11"/>
<evidence type="ECO:0000313" key="18">
    <source>
        <dbReference type="EMBL" id="CAG9621110.1"/>
    </source>
</evidence>
<keyword evidence="5 16" id="KW-0732">Signal</keyword>
<keyword evidence="15" id="KW-1133">Transmembrane helix</keyword>